<evidence type="ECO:0000313" key="3">
    <source>
        <dbReference type="Proteomes" id="UP001141806"/>
    </source>
</evidence>
<organism evidence="2 3">
    <name type="scientific">Protea cynaroides</name>
    <dbReference type="NCBI Taxonomy" id="273540"/>
    <lineage>
        <taxon>Eukaryota</taxon>
        <taxon>Viridiplantae</taxon>
        <taxon>Streptophyta</taxon>
        <taxon>Embryophyta</taxon>
        <taxon>Tracheophyta</taxon>
        <taxon>Spermatophyta</taxon>
        <taxon>Magnoliopsida</taxon>
        <taxon>Proteales</taxon>
        <taxon>Proteaceae</taxon>
        <taxon>Protea</taxon>
    </lineage>
</organism>
<dbReference type="Proteomes" id="UP001141806">
    <property type="component" value="Unassembled WGS sequence"/>
</dbReference>
<dbReference type="EMBL" id="JAMYWD010000010">
    <property type="protein sequence ID" value="KAJ4959054.1"/>
    <property type="molecule type" value="Genomic_DNA"/>
</dbReference>
<keyword evidence="3" id="KW-1185">Reference proteome</keyword>
<evidence type="ECO:0000313" key="2">
    <source>
        <dbReference type="EMBL" id="KAJ4959054.1"/>
    </source>
</evidence>
<dbReference type="AlphaFoldDB" id="A0A9Q0H4H8"/>
<dbReference type="OrthoDB" id="10578644at2759"/>
<feature type="region of interest" description="Disordered" evidence="1">
    <location>
        <begin position="40"/>
        <end position="85"/>
    </location>
</feature>
<name>A0A9Q0H4H8_9MAGN</name>
<feature type="compositionally biased region" description="Polar residues" evidence="1">
    <location>
        <begin position="47"/>
        <end position="62"/>
    </location>
</feature>
<reference evidence="2" key="1">
    <citation type="journal article" date="2023" name="Plant J.">
        <title>The genome of the king protea, Protea cynaroides.</title>
        <authorList>
            <person name="Chang J."/>
            <person name="Duong T.A."/>
            <person name="Schoeman C."/>
            <person name="Ma X."/>
            <person name="Roodt D."/>
            <person name="Barker N."/>
            <person name="Li Z."/>
            <person name="Van de Peer Y."/>
            <person name="Mizrachi E."/>
        </authorList>
    </citation>
    <scope>NUCLEOTIDE SEQUENCE</scope>
    <source>
        <tissue evidence="2">Young leaves</tissue>
    </source>
</reference>
<protein>
    <submittedName>
        <fullName evidence="2">Uncharacterized protein</fullName>
    </submittedName>
</protein>
<evidence type="ECO:0000256" key="1">
    <source>
        <dbReference type="SAM" id="MobiDB-lite"/>
    </source>
</evidence>
<gene>
    <name evidence="2" type="ORF">NE237_026165</name>
</gene>
<feature type="compositionally biased region" description="Acidic residues" evidence="1">
    <location>
        <begin position="75"/>
        <end position="85"/>
    </location>
</feature>
<sequence length="119" mass="13451">MDLSQAQWCLSLGLRTSHALPVAPRAVIADDSITLQIDSSFRDPSHSVPSIPSQLLEQQPENQDNDVGVDREKEEEVEQREEEEFSLLGHPLCLKRRRDLASSTSSLSHPKFRLNEKCE</sequence>
<feature type="region of interest" description="Disordered" evidence="1">
    <location>
        <begin position="99"/>
        <end position="119"/>
    </location>
</feature>
<accession>A0A9Q0H4H8</accession>
<comment type="caution">
    <text evidence="2">The sequence shown here is derived from an EMBL/GenBank/DDBJ whole genome shotgun (WGS) entry which is preliminary data.</text>
</comment>
<proteinExistence type="predicted"/>